<sequence>MEYGRLGPADPGGSSRRSTTPLTKLPISSSSATSKRKLIIVSILAAVLIVAAAISAVLVTVVRSRASSNIPNLQQDTFPRLMHQLPRRLPRLHHCLGARPCPHLIQHDPPPRQQGVFRLVRPLLRCHRTQSSGGVRRLPRAIGGVNGSSFPIPRLHPLAFRYIRQRRVETWL</sequence>
<evidence type="ECO:0000256" key="2">
    <source>
        <dbReference type="SAM" id="Phobius"/>
    </source>
</evidence>
<feature type="transmembrane region" description="Helical" evidence="2">
    <location>
        <begin position="38"/>
        <end position="62"/>
    </location>
</feature>
<keyword evidence="2" id="KW-0472">Membrane</keyword>
<keyword evidence="4" id="KW-1185">Reference proteome</keyword>
<evidence type="ECO:0000313" key="4">
    <source>
        <dbReference type="Proteomes" id="UP001374535"/>
    </source>
</evidence>
<organism evidence="3 4">
    <name type="scientific">Vigna mungo</name>
    <name type="common">Black gram</name>
    <name type="synonym">Phaseolus mungo</name>
    <dbReference type="NCBI Taxonomy" id="3915"/>
    <lineage>
        <taxon>Eukaryota</taxon>
        <taxon>Viridiplantae</taxon>
        <taxon>Streptophyta</taxon>
        <taxon>Embryophyta</taxon>
        <taxon>Tracheophyta</taxon>
        <taxon>Spermatophyta</taxon>
        <taxon>Magnoliopsida</taxon>
        <taxon>eudicotyledons</taxon>
        <taxon>Gunneridae</taxon>
        <taxon>Pentapetalae</taxon>
        <taxon>rosids</taxon>
        <taxon>fabids</taxon>
        <taxon>Fabales</taxon>
        <taxon>Fabaceae</taxon>
        <taxon>Papilionoideae</taxon>
        <taxon>50 kb inversion clade</taxon>
        <taxon>NPAAA clade</taxon>
        <taxon>indigoferoid/millettioid clade</taxon>
        <taxon>Phaseoleae</taxon>
        <taxon>Vigna</taxon>
    </lineage>
</organism>
<name>A0AAQ3MJF4_VIGMU</name>
<proteinExistence type="predicted"/>
<reference evidence="3 4" key="1">
    <citation type="journal article" date="2023" name="Life. Sci Alliance">
        <title>Evolutionary insights into 3D genome organization and epigenetic landscape of Vigna mungo.</title>
        <authorList>
            <person name="Junaid A."/>
            <person name="Singh B."/>
            <person name="Bhatia S."/>
        </authorList>
    </citation>
    <scope>NUCLEOTIDE SEQUENCE [LARGE SCALE GENOMIC DNA]</scope>
    <source>
        <strain evidence="3">Urdbean</strain>
    </source>
</reference>
<feature type="region of interest" description="Disordered" evidence="1">
    <location>
        <begin position="1"/>
        <end position="27"/>
    </location>
</feature>
<accession>A0AAQ3MJF4</accession>
<gene>
    <name evidence="3" type="ORF">V8G54_037590</name>
</gene>
<feature type="compositionally biased region" description="Polar residues" evidence="1">
    <location>
        <begin position="15"/>
        <end position="27"/>
    </location>
</feature>
<dbReference type="Proteomes" id="UP001374535">
    <property type="component" value="Chromosome 11"/>
</dbReference>
<evidence type="ECO:0000313" key="3">
    <source>
        <dbReference type="EMBL" id="WVY92076.1"/>
    </source>
</evidence>
<dbReference type="AlphaFoldDB" id="A0AAQ3MJF4"/>
<dbReference type="EMBL" id="CP144690">
    <property type="protein sequence ID" value="WVY92076.1"/>
    <property type="molecule type" value="Genomic_DNA"/>
</dbReference>
<protein>
    <submittedName>
        <fullName evidence="3">Uncharacterized protein</fullName>
    </submittedName>
</protein>
<keyword evidence="2" id="KW-0812">Transmembrane</keyword>
<keyword evidence="2" id="KW-1133">Transmembrane helix</keyword>
<evidence type="ECO:0000256" key="1">
    <source>
        <dbReference type="SAM" id="MobiDB-lite"/>
    </source>
</evidence>